<proteinExistence type="predicted"/>
<keyword evidence="1" id="KW-1133">Transmembrane helix</keyword>
<reference evidence="2 3" key="1">
    <citation type="submission" date="2017-10" db="EMBL/GenBank/DDBJ databases">
        <title>Genome announcement of Methylocella silvestris TVC from permafrost.</title>
        <authorList>
            <person name="Wang J."/>
            <person name="Geng K."/>
            <person name="Ul-Haque F."/>
            <person name="Crombie A.T."/>
            <person name="Street L.E."/>
            <person name="Wookey P.A."/>
            <person name="Murrell J.C."/>
            <person name="Pratscher J."/>
        </authorList>
    </citation>
    <scope>NUCLEOTIDE SEQUENCE [LARGE SCALE GENOMIC DNA]</scope>
    <source>
        <strain evidence="2 3">TVC</strain>
    </source>
</reference>
<organism evidence="2 3">
    <name type="scientific">Methylocella silvestris</name>
    <dbReference type="NCBI Taxonomy" id="199596"/>
    <lineage>
        <taxon>Bacteria</taxon>
        <taxon>Pseudomonadati</taxon>
        <taxon>Pseudomonadota</taxon>
        <taxon>Alphaproteobacteria</taxon>
        <taxon>Hyphomicrobiales</taxon>
        <taxon>Beijerinckiaceae</taxon>
        <taxon>Methylocella</taxon>
    </lineage>
</organism>
<comment type="caution">
    <text evidence="2">The sequence shown here is derived from an EMBL/GenBank/DDBJ whole genome shotgun (WGS) entry which is preliminary data.</text>
</comment>
<evidence type="ECO:0000256" key="1">
    <source>
        <dbReference type="SAM" id="Phobius"/>
    </source>
</evidence>
<feature type="transmembrane region" description="Helical" evidence="1">
    <location>
        <begin position="27"/>
        <end position="55"/>
    </location>
</feature>
<evidence type="ECO:0000313" key="2">
    <source>
        <dbReference type="EMBL" id="PNG27174.1"/>
    </source>
</evidence>
<dbReference type="EMBL" id="PDZR01000003">
    <property type="protein sequence ID" value="PNG27174.1"/>
    <property type="molecule type" value="Genomic_DNA"/>
</dbReference>
<keyword evidence="1" id="KW-0812">Transmembrane</keyword>
<gene>
    <name evidence="2" type="ORF">CR492_05515</name>
</gene>
<protein>
    <submittedName>
        <fullName evidence="2">Flp family type IVb pilin</fullName>
    </submittedName>
</protein>
<dbReference type="Pfam" id="PF04964">
    <property type="entry name" value="Flp_Fap"/>
    <property type="match status" value="1"/>
</dbReference>
<name>A0A2J7TK81_METSI</name>
<dbReference type="AlphaFoldDB" id="A0A2J7TK81"/>
<accession>A0A2J7TK81</accession>
<keyword evidence="1" id="KW-0472">Membrane</keyword>
<sequence length="61" mass="6330">MSGFYKNIVSWLSIDSEQGVTAIEYGLIASLIAIAIIVAVTLVGTNLAGLFTYVAGKVVAP</sequence>
<dbReference type="InterPro" id="IPR007047">
    <property type="entry name" value="Flp_Fap"/>
</dbReference>
<dbReference type="Proteomes" id="UP000236286">
    <property type="component" value="Unassembled WGS sequence"/>
</dbReference>
<dbReference type="RefSeq" id="WP_102842764.1">
    <property type="nucleotide sequence ID" value="NZ_PDZR01000003.1"/>
</dbReference>
<evidence type="ECO:0000313" key="3">
    <source>
        <dbReference type="Proteomes" id="UP000236286"/>
    </source>
</evidence>